<comment type="caution">
    <text evidence="2">The sequence shown here is derived from an EMBL/GenBank/DDBJ whole genome shotgun (WGS) entry which is preliminary data.</text>
</comment>
<accession>A0ABX4E3Z4</accession>
<dbReference type="Proteomes" id="UP000215455">
    <property type="component" value="Unassembled WGS sequence"/>
</dbReference>
<name>A0ABX4E3Z4_9PSED</name>
<reference evidence="2 3" key="1">
    <citation type="submission" date="2017-06" db="EMBL/GenBank/DDBJ databases">
        <authorList>
            <person name="Furmanczyk E.M."/>
        </authorList>
    </citation>
    <scope>NUCLEOTIDE SEQUENCE [LARGE SCALE GENOMIC DNA]</scope>
    <source>
        <strain evidence="2 3">DSM 16611</strain>
    </source>
</reference>
<evidence type="ECO:0000313" key="2">
    <source>
        <dbReference type="EMBL" id="OXR36198.1"/>
    </source>
</evidence>
<evidence type="ECO:0000313" key="3">
    <source>
        <dbReference type="Proteomes" id="UP000215455"/>
    </source>
</evidence>
<feature type="region of interest" description="Disordered" evidence="1">
    <location>
        <begin position="1"/>
        <end position="23"/>
    </location>
</feature>
<gene>
    <name evidence="2" type="ORF">PSUM_10210</name>
</gene>
<dbReference type="EMBL" id="NIWU01000001">
    <property type="protein sequence ID" value="OXR36198.1"/>
    <property type="molecule type" value="Genomic_DNA"/>
</dbReference>
<sequence length="68" mass="7227">MVNGAPAINSKARRPDSRPDFCGRTKSPVGASLLAMDVNDNAPCLDERVAWKSIASRLAPTMGSRADL</sequence>
<organism evidence="2 3">
    <name type="scientific">Pseudomonas umsongensis</name>
    <dbReference type="NCBI Taxonomy" id="198618"/>
    <lineage>
        <taxon>Bacteria</taxon>
        <taxon>Pseudomonadati</taxon>
        <taxon>Pseudomonadota</taxon>
        <taxon>Gammaproteobacteria</taxon>
        <taxon>Pseudomonadales</taxon>
        <taxon>Pseudomonadaceae</taxon>
        <taxon>Pseudomonas</taxon>
    </lineage>
</organism>
<protein>
    <submittedName>
        <fullName evidence="2">Uncharacterized protein</fullName>
    </submittedName>
</protein>
<evidence type="ECO:0000256" key="1">
    <source>
        <dbReference type="SAM" id="MobiDB-lite"/>
    </source>
</evidence>
<proteinExistence type="predicted"/>
<feature type="compositionally biased region" description="Basic and acidic residues" evidence="1">
    <location>
        <begin position="13"/>
        <end position="23"/>
    </location>
</feature>
<keyword evidence="3" id="KW-1185">Reference proteome</keyword>